<gene>
    <name evidence="3" type="ORF">L2299_12245</name>
    <name evidence="4" type="ORF">P9A14_14980</name>
</gene>
<proteinExistence type="inferred from homology"/>
<dbReference type="AlphaFoldDB" id="A0AAX3T2T2"/>
<dbReference type="RefSeq" id="WP_058253100.1">
    <property type="nucleotide sequence ID" value="NZ_CBDRMI010000006.1"/>
</dbReference>
<evidence type="ECO:0000313" key="5">
    <source>
        <dbReference type="Proteomes" id="UP001152308"/>
    </source>
</evidence>
<keyword evidence="5" id="KW-1185">Reference proteome</keyword>
<organism evidence="4 6">
    <name type="scientific">Gordonia hongkongensis</name>
    <dbReference type="NCBI Taxonomy" id="1701090"/>
    <lineage>
        <taxon>Bacteria</taxon>
        <taxon>Bacillati</taxon>
        <taxon>Actinomycetota</taxon>
        <taxon>Actinomycetes</taxon>
        <taxon>Mycobacteriales</taxon>
        <taxon>Gordoniaceae</taxon>
        <taxon>Gordonia</taxon>
    </lineage>
</organism>
<protein>
    <submittedName>
        <fullName evidence="4">Iron-sulfur cluster assembly accessory protein</fullName>
    </submittedName>
</protein>
<dbReference type="Gene3D" id="2.60.300.12">
    <property type="entry name" value="HesB-like domain"/>
    <property type="match status" value="1"/>
</dbReference>
<accession>A0AAX3T2T2</accession>
<dbReference type="GO" id="GO:0051539">
    <property type="term" value="F:4 iron, 4 sulfur cluster binding"/>
    <property type="evidence" value="ECO:0007669"/>
    <property type="project" value="TreeGrafter"/>
</dbReference>
<evidence type="ECO:0000313" key="3">
    <source>
        <dbReference type="EMBL" id="MDF6101825.1"/>
    </source>
</evidence>
<dbReference type="GO" id="GO:0005506">
    <property type="term" value="F:iron ion binding"/>
    <property type="evidence" value="ECO:0007669"/>
    <property type="project" value="TreeGrafter"/>
</dbReference>
<evidence type="ECO:0000313" key="6">
    <source>
        <dbReference type="Proteomes" id="UP001213504"/>
    </source>
</evidence>
<dbReference type="InterPro" id="IPR035903">
    <property type="entry name" value="HesB-like_dom_sf"/>
</dbReference>
<dbReference type="Pfam" id="PF01521">
    <property type="entry name" value="Fe-S_biosyn"/>
    <property type="match status" value="1"/>
</dbReference>
<evidence type="ECO:0000259" key="2">
    <source>
        <dbReference type="Pfam" id="PF01521"/>
    </source>
</evidence>
<reference evidence="3" key="1">
    <citation type="journal article" date="2022" name="Data Brief">
        <title>Draft genome sequence data of Gordonia hongkongensis strain EUFUS-Z928 isolated from the octocoral Eunicea fusca.</title>
        <authorList>
            <person name="Sanchez-Suarez J."/>
            <person name="Diaz L."/>
            <person name="Melo-Bolivar J."/>
            <person name="Villamil L."/>
        </authorList>
    </citation>
    <scope>NUCLEOTIDE SEQUENCE</scope>
    <source>
        <strain evidence="3">EUFUS-Z928</strain>
    </source>
</reference>
<reference evidence="3" key="2">
    <citation type="submission" date="2022-01" db="EMBL/GenBank/DDBJ databases">
        <authorList>
            <person name="Sanchez-Suarez J."/>
            <person name="Villamil L."/>
            <person name="Diaz L.E."/>
        </authorList>
    </citation>
    <scope>NUCLEOTIDE SEQUENCE</scope>
    <source>
        <strain evidence="3">EUFUS-Z928</strain>
    </source>
</reference>
<evidence type="ECO:0000313" key="4">
    <source>
        <dbReference type="EMBL" id="WFP23462.1"/>
    </source>
</evidence>
<dbReference type="SUPFAM" id="SSF89360">
    <property type="entry name" value="HesB-like domain"/>
    <property type="match status" value="1"/>
</dbReference>
<dbReference type="GO" id="GO:0016226">
    <property type="term" value="P:iron-sulfur cluster assembly"/>
    <property type="evidence" value="ECO:0007669"/>
    <property type="project" value="InterPro"/>
</dbReference>
<dbReference type="Proteomes" id="UP001213504">
    <property type="component" value="Chromosome"/>
</dbReference>
<evidence type="ECO:0000256" key="1">
    <source>
        <dbReference type="ARBA" id="ARBA00006718"/>
    </source>
</evidence>
<dbReference type="FunFam" id="2.60.300.12:FF:000003">
    <property type="entry name" value="Iron-sulfur cluster insertion protein ErpA"/>
    <property type="match status" value="1"/>
</dbReference>
<sequence length="119" mass="12445">MTVQNETGTATSTGVILSDAAASKAKALLDQEGRDDLALRIAVQPGGCAGLRYQLFFDDRTLDGDITTDFGGVTLAVDRMSAPYVQGATIDFVDTIEKQGFTIDNPNATGSCACGDSFN</sequence>
<dbReference type="EMBL" id="CP121270">
    <property type="protein sequence ID" value="WFP23462.1"/>
    <property type="molecule type" value="Genomic_DNA"/>
</dbReference>
<name>A0AAX3T2T2_9ACTN</name>
<dbReference type="InterPro" id="IPR000361">
    <property type="entry name" value="ATAP_core_dom"/>
</dbReference>
<dbReference type="InterPro" id="IPR016092">
    <property type="entry name" value="ATAP"/>
</dbReference>
<dbReference type="GO" id="GO:0051537">
    <property type="term" value="F:2 iron, 2 sulfur cluster binding"/>
    <property type="evidence" value="ECO:0007669"/>
    <property type="project" value="TreeGrafter"/>
</dbReference>
<dbReference type="NCBIfam" id="TIGR00049">
    <property type="entry name" value="iron-sulfur cluster assembly accessory protein"/>
    <property type="match status" value="1"/>
</dbReference>
<dbReference type="InterPro" id="IPR017870">
    <property type="entry name" value="FeS_cluster_insertion_CS"/>
</dbReference>
<dbReference type="PROSITE" id="PS01152">
    <property type="entry name" value="HESB"/>
    <property type="match status" value="1"/>
</dbReference>
<dbReference type="PANTHER" id="PTHR43011:SF1">
    <property type="entry name" value="IRON-SULFUR CLUSTER ASSEMBLY 2 HOMOLOG, MITOCHONDRIAL"/>
    <property type="match status" value="1"/>
</dbReference>
<comment type="similarity">
    <text evidence="1">Belongs to the HesB/IscA family.</text>
</comment>
<dbReference type="Proteomes" id="UP001152308">
    <property type="component" value="Unassembled WGS sequence"/>
</dbReference>
<dbReference type="PANTHER" id="PTHR43011">
    <property type="entry name" value="IRON-SULFUR CLUSTER ASSEMBLY 2 HOMOLOG, MITOCHONDRIAL"/>
    <property type="match status" value="1"/>
</dbReference>
<feature type="domain" description="Core" evidence="2">
    <location>
        <begin position="17"/>
        <end position="116"/>
    </location>
</feature>
<reference evidence="4" key="3">
    <citation type="submission" date="2023-04" db="EMBL/GenBank/DDBJ databases">
        <title>Complete genome sequence of a phthalic acid esters degrading bacterial strain.</title>
        <authorList>
            <person name="Weng L."/>
            <person name="Jia Y."/>
            <person name="Ren L."/>
        </authorList>
    </citation>
    <scope>NUCLEOTIDE SEQUENCE</scope>
    <source>
        <strain evidence="4">RL-LY01</strain>
    </source>
</reference>
<dbReference type="EMBL" id="JAKJLQ010000008">
    <property type="protein sequence ID" value="MDF6101825.1"/>
    <property type="molecule type" value="Genomic_DNA"/>
</dbReference>